<evidence type="ECO:0000256" key="3">
    <source>
        <dbReference type="SAM" id="MobiDB-lite"/>
    </source>
</evidence>
<dbReference type="SUPFAM" id="SSF52540">
    <property type="entry name" value="P-loop containing nucleoside triphosphate hydrolases"/>
    <property type="match status" value="1"/>
</dbReference>
<evidence type="ECO:0000313" key="8">
    <source>
        <dbReference type="Proteomes" id="UP001276659"/>
    </source>
</evidence>
<evidence type="ECO:0000259" key="5">
    <source>
        <dbReference type="Pfam" id="PF24883"/>
    </source>
</evidence>
<keyword evidence="1" id="KW-0677">Repeat</keyword>
<sequence>MQLPEVYDDCGSQKSRILTWIEALEPGSPEALKPRNNLRKRPCGQHNSITSPSKCKASNTPTKIQPLALISGNIMSPRKGKGQTPQGKRRQSPRKRLRTASPDTNEYNQDENEELDQETPKVSRSIRTRRRTSEPGIQNPIRLPPPPVYNRPQPATTSTSSPTGSSVSNSNQSEGLSNARSTSPVKQFADLNMAERPTTREGLNGETAERASGVLENYKDLVTIGHGIGVIPGSLKSFVEGNLHKSDWPPIHAYFSSNDTDYDRRLGEEVLRIYQNAKKCEKERFSEVVWNSKVHEPLYTLVTEHPKYKGTMGSMNITTACIQPKSLSMTHASGMKMGGKMVDFAIFIQPDKDMEKNIRYTLRGELKEAQSVNQTMHAPLRMRPIVISVETKLPFSGGETADVQSAIWTGAGFMRTRQMLPETEEIPTMPTLLAYGHDLYLAAFQEQVDSNVMYGKLRLGGSDTLLGTFQMVKALEVLVDWANTDYRSCVVFVHGLFGDRQQTWTKKLGRQDQSPDPSSIGSSKPRKQHPSSWRKIFSKPKPGVSQDDSVPKEAVDDEPSTKTLTEIFWPRDLLPQRFPGFRRFTWAYDVDIDHTFSGTSTATVFQHAANLLSDVADVKPSGEAESRPLIFVAHSLGGIVVKDQALRCYHDSRIPCRGEAVLTRKFQALNQSLNTPTHLKAIAPATMGVCFLGTHHRGASIAALGETIYRISTLWGKSPNLRVLQALKYDAETLDRVQSGFKLTLNDARCNIKLRSFREAEKTHGVTIVDRASSVIGDPMEIVSDIHADHSNMTKFTGMEDAGFLSLCSALDRWFQECRNTRGGCILTRPEDFFYSLENNERRQRVDQVANAHHGTFKWLFDPEVGFQSWLSATRQAEPIFWVSGKPGSGKSTLMKYALGQPKTRELLAVAEPGTWNLVPFFFHDRGSVIQKSILGLLQELLYGLIEANEKLVEFVLPIMIRRNSKRNAVKGATMLQRNATEQGMKYARKELFSAEEWSIDDLQEALTALTIQTEVPLNILFFIDALDEHEGNHRDLIKVIRTTFLPDPNRRSETLLRPAQVFLSTNTRELMCSGMHMSKLFRDIDQDMTQLHELTAEITQKANGVFIWVRIVVEELIERYVDGSSISQLREVLSAMPEELKDLYHRALSKIKTEYALESYIMIQIVLCAKNPQTLTSLLAATDLALHEKAETMSHARMSRRLGSRCGGLLEETGGQTQQSQVQFLHQTLKTFFTNRKNATSMFRRAHDISEKDGSYYMLKYCIYIAVELSSDELQANSATLKYLFTYARDTSGVSGSELGALLDGLLQKSRCSVFHPMEFLSAPYETQDVATICENNFPGTTLDDVWPNILECIKTLLIGGANPNAIPTFQLGREPPPLSLAVTVASDSNEKYLELVRTLLEHGADYNQTDSLGFRPLFNAIREGHWQAAELLLQYGANPSDVGKGMNPLRPETCRNVKSFYQRVIKMQSVLQEYATKSERQSRRNSITTEEDD</sequence>
<dbReference type="Proteomes" id="UP001276659">
    <property type="component" value="Unassembled WGS sequence"/>
</dbReference>
<feature type="compositionally biased region" description="Polar residues" evidence="3">
    <location>
        <begin position="505"/>
        <end position="522"/>
    </location>
</feature>
<dbReference type="Gene3D" id="1.25.40.20">
    <property type="entry name" value="Ankyrin repeat-containing domain"/>
    <property type="match status" value="1"/>
</dbReference>
<dbReference type="SUPFAM" id="SSF53474">
    <property type="entry name" value="alpha/beta-Hydrolases"/>
    <property type="match status" value="1"/>
</dbReference>
<keyword evidence="8" id="KW-1185">Reference proteome</keyword>
<evidence type="ECO:0000259" key="6">
    <source>
        <dbReference type="Pfam" id="PF25053"/>
    </source>
</evidence>
<name>A0AAE0DH21_9LECA</name>
<evidence type="ECO:0000259" key="4">
    <source>
        <dbReference type="Pfam" id="PF20516"/>
    </source>
</evidence>
<dbReference type="EMBL" id="JASNWA010000009">
    <property type="protein sequence ID" value="KAK3169346.1"/>
    <property type="molecule type" value="Genomic_DNA"/>
</dbReference>
<gene>
    <name evidence="7" type="ORF">OEA41_008729</name>
</gene>
<evidence type="ECO:0000313" key="7">
    <source>
        <dbReference type="EMBL" id="KAK3169346.1"/>
    </source>
</evidence>
<feature type="domain" description="PD-(D/E)XK nuclease-like" evidence="4">
    <location>
        <begin position="258"/>
        <end position="487"/>
    </location>
</feature>
<feature type="region of interest" description="Disordered" evidence="3">
    <location>
        <begin position="28"/>
        <end position="207"/>
    </location>
</feature>
<dbReference type="Pfam" id="PF20516">
    <property type="entry name" value="PDDEXK_12"/>
    <property type="match status" value="1"/>
</dbReference>
<dbReference type="InterPro" id="IPR036770">
    <property type="entry name" value="Ankyrin_rpt-contain_sf"/>
</dbReference>
<evidence type="ECO:0000256" key="2">
    <source>
        <dbReference type="PROSITE-ProRule" id="PRU00023"/>
    </source>
</evidence>
<comment type="caution">
    <text evidence="7">The sequence shown here is derived from an EMBL/GenBank/DDBJ whole genome shotgun (WGS) entry which is preliminary data.</text>
</comment>
<dbReference type="PANTHER" id="PTHR10039:SF5">
    <property type="entry name" value="NACHT DOMAIN-CONTAINING PROTEIN"/>
    <property type="match status" value="1"/>
</dbReference>
<feature type="domain" description="Nephrocystin 3-like N-terminal" evidence="5">
    <location>
        <begin position="855"/>
        <end position="963"/>
    </location>
</feature>
<dbReference type="Pfam" id="PF13637">
    <property type="entry name" value="Ank_4"/>
    <property type="match status" value="1"/>
</dbReference>
<dbReference type="InterPro" id="IPR056884">
    <property type="entry name" value="NPHP3-like_N"/>
</dbReference>
<protein>
    <submittedName>
        <fullName evidence="7">Uncharacterized protein</fullName>
    </submittedName>
</protein>
<dbReference type="InterPro" id="IPR046797">
    <property type="entry name" value="PDDEXK_12"/>
</dbReference>
<dbReference type="SMART" id="SM00248">
    <property type="entry name" value="ANK"/>
    <property type="match status" value="2"/>
</dbReference>
<dbReference type="InterPro" id="IPR002110">
    <property type="entry name" value="Ankyrin_rpt"/>
</dbReference>
<feature type="region of interest" description="Disordered" evidence="3">
    <location>
        <begin position="505"/>
        <end position="558"/>
    </location>
</feature>
<dbReference type="InterPro" id="IPR027417">
    <property type="entry name" value="P-loop_NTPase"/>
</dbReference>
<dbReference type="Pfam" id="PF24883">
    <property type="entry name" value="NPHP3_N"/>
    <property type="match status" value="1"/>
</dbReference>
<proteinExistence type="predicted"/>
<dbReference type="Pfam" id="PF25053">
    <property type="entry name" value="DUF7791"/>
    <property type="match status" value="1"/>
</dbReference>
<feature type="domain" description="DUF7791" evidence="6">
    <location>
        <begin position="1182"/>
        <end position="1265"/>
    </location>
</feature>
<accession>A0AAE0DH21</accession>
<dbReference type="InterPro" id="IPR056693">
    <property type="entry name" value="DUF7791"/>
</dbReference>
<dbReference type="Gene3D" id="3.40.50.1820">
    <property type="entry name" value="alpha/beta hydrolase"/>
    <property type="match status" value="1"/>
</dbReference>
<feature type="compositionally biased region" description="Basic residues" evidence="3">
    <location>
        <begin position="87"/>
        <end position="98"/>
    </location>
</feature>
<feature type="compositionally biased region" description="Acidic residues" evidence="3">
    <location>
        <begin position="108"/>
        <end position="117"/>
    </location>
</feature>
<reference evidence="7" key="1">
    <citation type="submission" date="2022-11" db="EMBL/GenBank/DDBJ databases">
        <title>Chromosomal genome sequence assembly and mating type (MAT) locus characterization of the leprose asexual lichenized fungus Lepraria neglecta (Nyl.) Erichsen.</title>
        <authorList>
            <person name="Allen J.L."/>
            <person name="Pfeffer B."/>
        </authorList>
    </citation>
    <scope>NUCLEOTIDE SEQUENCE</scope>
    <source>
        <strain evidence="7">Allen 5258</strain>
    </source>
</reference>
<feature type="compositionally biased region" description="Low complexity" evidence="3">
    <location>
        <begin position="156"/>
        <end position="177"/>
    </location>
</feature>
<dbReference type="PANTHER" id="PTHR10039">
    <property type="entry name" value="AMELOGENIN"/>
    <property type="match status" value="1"/>
</dbReference>
<organism evidence="7 8">
    <name type="scientific">Lepraria neglecta</name>
    <dbReference type="NCBI Taxonomy" id="209136"/>
    <lineage>
        <taxon>Eukaryota</taxon>
        <taxon>Fungi</taxon>
        <taxon>Dikarya</taxon>
        <taxon>Ascomycota</taxon>
        <taxon>Pezizomycotina</taxon>
        <taxon>Lecanoromycetes</taxon>
        <taxon>OSLEUM clade</taxon>
        <taxon>Lecanoromycetidae</taxon>
        <taxon>Lecanorales</taxon>
        <taxon>Lecanorineae</taxon>
        <taxon>Stereocaulaceae</taxon>
        <taxon>Lepraria</taxon>
    </lineage>
</organism>
<dbReference type="SUPFAM" id="SSF48403">
    <property type="entry name" value="Ankyrin repeat"/>
    <property type="match status" value="1"/>
</dbReference>
<keyword evidence="2" id="KW-0040">ANK repeat</keyword>
<dbReference type="InterPro" id="IPR029058">
    <property type="entry name" value="AB_hydrolase_fold"/>
</dbReference>
<feature type="compositionally biased region" description="Polar residues" evidence="3">
    <location>
        <begin position="45"/>
        <end position="63"/>
    </location>
</feature>
<evidence type="ECO:0000256" key="1">
    <source>
        <dbReference type="ARBA" id="ARBA00022737"/>
    </source>
</evidence>
<dbReference type="PROSITE" id="PS50088">
    <property type="entry name" value="ANK_REPEAT"/>
    <property type="match status" value="1"/>
</dbReference>
<feature type="repeat" description="ANK" evidence="2">
    <location>
        <begin position="1414"/>
        <end position="1446"/>
    </location>
</feature>